<comment type="subcellular location">
    <subcellularLocation>
        <location evidence="1">Membrane</location>
        <topology evidence="1">Multi-pass membrane protein</topology>
    </subcellularLocation>
</comment>
<dbReference type="EMBL" id="JAAMPI010000804">
    <property type="protein sequence ID" value="KAF4628501.1"/>
    <property type="molecule type" value="Genomic_DNA"/>
</dbReference>
<evidence type="ECO:0000313" key="9">
    <source>
        <dbReference type="Proteomes" id="UP000566819"/>
    </source>
</evidence>
<dbReference type="InterPro" id="IPR052337">
    <property type="entry name" value="SAT4-like"/>
</dbReference>
<dbReference type="AlphaFoldDB" id="A0A8H4RFS6"/>
<dbReference type="PANTHER" id="PTHR33048:SF96">
    <property type="entry name" value="INTEGRAL MEMBRANE PROTEIN"/>
    <property type="match status" value="1"/>
</dbReference>
<dbReference type="Pfam" id="PF20684">
    <property type="entry name" value="Fung_rhodopsin"/>
    <property type="match status" value="1"/>
</dbReference>
<evidence type="ECO:0000259" key="7">
    <source>
        <dbReference type="Pfam" id="PF20684"/>
    </source>
</evidence>
<keyword evidence="9" id="KW-1185">Reference proteome</keyword>
<comment type="caution">
    <text evidence="8">The sequence shown here is derived from an EMBL/GenBank/DDBJ whole genome shotgun (WGS) entry which is preliminary data.</text>
</comment>
<evidence type="ECO:0000256" key="5">
    <source>
        <dbReference type="ARBA" id="ARBA00038359"/>
    </source>
</evidence>
<gene>
    <name evidence="8" type="ORF">G7Y89_g9653</name>
</gene>
<accession>A0A8H4RFS6</accession>
<dbReference type="InterPro" id="IPR049326">
    <property type="entry name" value="Rhodopsin_dom_fungi"/>
</dbReference>
<reference evidence="8 9" key="1">
    <citation type="submission" date="2020-03" db="EMBL/GenBank/DDBJ databases">
        <title>Draft Genome Sequence of Cudoniella acicularis.</title>
        <authorList>
            <person name="Buettner E."/>
            <person name="Kellner H."/>
        </authorList>
    </citation>
    <scope>NUCLEOTIDE SEQUENCE [LARGE SCALE GENOMIC DNA]</scope>
    <source>
        <strain evidence="8 9">DSM 108380</strain>
    </source>
</reference>
<feature type="transmembrane region" description="Helical" evidence="6">
    <location>
        <begin position="120"/>
        <end position="142"/>
    </location>
</feature>
<dbReference type="OrthoDB" id="3936451at2759"/>
<proteinExistence type="inferred from homology"/>
<feature type="transmembrane region" description="Helical" evidence="6">
    <location>
        <begin position="244"/>
        <end position="266"/>
    </location>
</feature>
<evidence type="ECO:0000256" key="3">
    <source>
        <dbReference type="ARBA" id="ARBA00022989"/>
    </source>
</evidence>
<name>A0A8H4RFS6_9HELO</name>
<keyword evidence="3 6" id="KW-1133">Transmembrane helix</keyword>
<keyword evidence="2 6" id="KW-0812">Transmembrane</keyword>
<evidence type="ECO:0000256" key="1">
    <source>
        <dbReference type="ARBA" id="ARBA00004141"/>
    </source>
</evidence>
<feature type="transmembrane region" description="Helical" evidence="6">
    <location>
        <begin position="43"/>
        <end position="64"/>
    </location>
</feature>
<evidence type="ECO:0000313" key="8">
    <source>
        <dbReference type="EMBL" id="KAF4628501.1"/>
    </source>
</evidence>
<evidence type="ECO:0000256" key="6">
    <source>
        <dbReference type="SAM" id="Phobius"/>
    </source>
</evidence>
<dbReference type="Proteomes" id="UP000566819">
    <property type="component" value="Unassembled WGS sequence"/>
</dbReference>
<comment type="similarity">
    <text evidence="5">Belongs to the SAT4 family.</text>
</comment>
<keyword evidence="4 6" id="KW-0472">Membrane</keyword>
<evidence type="ECO:0000256" key="4">
    <source>
        <dbReference type="ARBA" id="ARBA00023136"/>
    </source>
</evidence>
<feature type="transmembrane region" description="Helical" evidence="6">
    <location>
        <begin position="12"/>
        <end position="31"/>
    </location>
</feature>
<evidence type="ECO:0000256" key="2">
    <source>
        <dbReference type="ARBA" id="ARBA00022692"/>
    </source>
</evidence>
<feature type="transmembrane region" description="Helical" evidence="6">
    <location>
        <begin position="172"/>
        <end position="194"/>
    </location>
</feature>
<dbReference type="GO" id="GO:0016020">
    <property type="term" value="C:membrane"/>
    <property type="evidence" value="ECO:0007669"/>
    <property type="project" value="UniProtKB-SubCell"/>
</dbReference>
<feature type="transmembrane region" description="Helical" evidence="6">
    <location>
        <begin position="206"/>
        <end position="224"/>
    </location>
</feature>
<organism evidence="8 9">
    <name type="scientific">Cudoniella acicularis</name>
    <dbReference type="NCBI Taxonomy" id="354080"/>
    <lineage>
        <taxon>Eukaryota</taxon>
        <taxon>Fungi</taxon>
        <taxon>Dikarya</taxon>
        <taxon>Ascomycota</taxon>
        <taxon>Pezizomycotina</taxon>
        <taxon>Leotiomycetes</taxon>
        <taxon>Helotiales</taxon>
        <taxon>Tricladiaceae</taxon>
        <taxon>Cudoniella</taxon>
    </lineage>
</organism>
<sequence length="354" mass="38792">MAAENRGPQVEAVAILFLTLSWVFVSLRCYVRSVIMKSFGADDWLAAAALVLFSLYCTFVLLGVRYGTGQHLDNLPKEDIPIAVKWWWCCELAYVSSTTVIKASIGIFLMRICVKRMQIIAIWVTMGVVILFSVFYFFLIVFQCRPSTYFWTQYKGASGSCVDPSVITSSTYAHSTISAVADWTLGILPIFLVWDLAMNPRTKVSVGLILGLGAIGSTATIVRIPYIKQLSQGDFLYSTTDVAIWSTVEPGIGITASAMATLRPLFRTFFARSKLFGSTPVQSSNTTPWPASKRPARGRYFRSGSSAVDAVAEEELGLRSDIGKGVGITTVINSTNVNELDGKGKRGKGGKEEY</sequence>
<dbReference type="PANTHER" id="PTHR33048">
    <property type="entry name" value="PTH11-LIKE INTEGRAL MEMBRANE PROTEIN (AFU_ORTHOLOGUE AFUA_5G11245)"/>
    <property type="match status" value="1"/>
</dbReference>
<feature type="domain" description="Rhodopsin" evidence="7">
    <location>
        <begin position="27"/>
        <end position="267"/>
    </location>
</feature>
<protein>
    <recommendedName>
        <fullName evidence="7">Rhodopsin domain-containing protein</fullName>
    </recommendedName>
</protein>